<dbReference type="InterPro" id="IPR010502">
    <property type="entry name" value="Carb-bd_dom_fam9"/>
</dbReference>
<organism evidence="2 3">
    <name type="scientific">Pontibacter saemangeumensis</name>
    <dbReference type="NCBI Taxonomy" id="1084525"/>
    <lineage>
        <taxon>Bacteria</taxon>
        <taxon>Pseudomonadati</taxon>
        <taxon>Bacteroidota</taxon>
        <taxon>Cytophagia</taxon>
        <taxon>Cytophagales</taxon>
        <taxon>Hymenobacteraceae</taxon>
        <taxon>Pontibacter</taxon>
    </lineage>
</organism>
<dbReference type="EMBL" id="BAABHC010000029">
    <property type="protein sequence ID" value="GAA4441524.1"/>
    <property type="molecule type" value="Genomic_DNA"/>
</dbReference>
<evidence type="ECO:0000313" key="2">
    <source>
        <dbReference type="EMBL" id="GAA4441524.1"/>
    </source>
</evidence>
<reference evidence="3" key="1">
    <citation type="journal article" date="2019" name="Int. J. Syst. Evol. Microbiol.">
        <title>The Global Catalogue of Microorganisms (GCM) 10K type strain sequencing project: providing services to taxonomists for standard genome sequencing and annotation.</title>
        <authorList>
            <consortium name="The Broad Institute Genomics Platform"/>
            <consortium name="The Broad Institute Genome Sequencing Center for Infectious Disease"/>
            <person name="Wu L."/>
            <person name="Ma J."/>
        </authorList>
    </citation>
    <scope>NUCLEOTIDE SEQUENCE [LARGE SCALE GENOMIC DNA]</scope>
    <source>
        <strain evidence="3">JCM 17926</strain>
    </source>
</reference>
<dbReference type="Proteomes" id="UP001500552">
    <property type="component" value="Unassembled WGS sequence"/>
</dbReference>
<evidence type="ECO:0000313" key="3">
    <source>
        <dbReference type="Proteomes" id="UP001500552"/>
    </source>
</evidence>
<accession>A0ABP8M069</accession>
<comment type="caution">
    <text evidence="2">The sequence shown here is derived from an EMBL/GenBank/DDBJ whole genome shotgun (WGS) entry which is preliminary data.</text>
</comment>
<name>A0ABP8M069_9BACT</name>
<protein>
    <submittedName>
        <fullName evidence="2">Carbohydrate-binding family 9-like protein</fullName>
    </submittedName>
</protein>
<dbReference type="Pfam" id="PF16011">
    <property type="entry name" value="CBM9_2"/>
    <property type="match status" value="1"/>
</dbReference>
<dbReference type="CDD" id="cd09620">
    <property type="entry name" value="CBM9_like_3"/>
    <property type="match status" value="1"/>
</dbReference>
<keyword evidence="3" id="KW-1185">Reference proteome</keyword>
<evidence type="ECO:0000259" key="1">
    <source>
        <dbReference type="Pfam" id="PF16011"/>
    </source>
</evidence>
<gene>
    <name evidence="2" type="ORF">GCM10023188_40140</name>
</gene>
<dbReference type="Gene3D" id="2.60.40.1190">
    <property type="match status" value="1"/>
</dbReference>
<dbReference type="SUPFAM" id="SSF49344">
    <property type="entry name" value="CBD9-like"/>
    <property type="match status" value="1"/>
</dbReference>
<sequence length="214" mass="24118">MKNLDVPQVNQLSIDSPLSLVSETLDTLPQHALAETPWPTDYKTPEVRFAAAYNRDCLFLKYYVRENTVRALYLNTNDPVYKDSCVEFFVAFDGEPQYYNLEFNSLGTCLAGFGQSREDRQLLSESAIAQIRHAGDLQEVAPDSQQVSWQLTLAIPAAVFSGHTITDFKGTQARANFYKCGDELPEPHFVAWSPIQAPQPDFHLPAFFGGMRFI</sequence>
<dbReference type="RefSeq" id="WP_345161688.1">
    <property type="nucleotide sequence ID" value="NZ_BAABHC010000029.1"/>
</dbReference>
<proteinExistence type="predicted"/>
<feature type="domain" description="Carbohydrate-binding" evidence="1">
    <location>
        <begin position="29"/>
        <end position="213"/>
    </location>
</feature>